<comment type="caution">
    <text evidence="6">The sequence shown here is derived from an EMBL/GenBank/DDBJ whole genome shotgun (WGS) entry which is preliminary data.</text>
</comment>
<comment type="similarity">
    <text evidence="1">Belongs to the ABC transporter superfamily.</text>
</comment>
<dbReference type="Proteomes" id="UP001595882">
    <property type="component" value="Unassembled WGS sequence"/>
</dbReference>
<keyword evidence="7" id="KW-1185">Reference proteome</keyword>
<keyword evidence="2" id="KW-0813">Transport</keyword>
<dbReference type="PANTHER" id="PTHR43776">
    <property type="entry name" value="TRANSPORT ATP-BINDING PROTEIN"/>
    <property type="match status" value="1"/>
</dbReference>
<dbReference type="InterPro" id="IPR003439">
    <property type="entry name" value="ABC_transporter-like_ATP-bd"/>
</dbReference>
<dbReference type="RefSeq" id="WP_390248929.1">
    <property type="nucleotide sequence ID" value="NZ_JBHSDT010000002.1"/>
</dbReference>
<name>A0ABV8WQ23_9BACI</name>
<keyword evidence="4 6" id="KW-0067">ATP-binding</keyword>
<evidence type="ECO:0000256" key="4">
    <source>
        <dbReference type="ARBA" id="ARBA00022840"/>
    </source>
</evidence>
<accession>A0ABV8WQ23</accession>
<organism evidence="6 7">
    <name type="scientific">Gracilibacillus xinjiangensis</name>
    <dbReference type="NCBI Taxonomy" id="1193282"/>
    <lineage>
        <taxon>Bacteria</taxon>
        <taxon>Bacillati</taxon>
        <taxon>Bacillota</taxon>
        <taxon>Bacilli</taxon>
        <taxon>Bacillales</taxon>
        <taxon>Bacillaceae</taxon>
        <taxon>Gracilibacillus</taxon>
    </lineage>
</organism>
<dbReference type="GO" id="GO:0005524">
    <property type="term" value="F:ATP binding"/>
    <property type="evidence" value="ECO:0007669"/>
    <property type="project" value="UniProtKB-KW"/>
</dbReference>
<evidence type="ECO:0000313" key="7">
    <source>
        <dbReference type="Proteomes" id="UP001595882"/>
    </source>
</evidence>
<evidence type="ECO:0000256" key="2">
    <source>
        <dbReference type="ARBA" id="ARBA00022448"/>
    </source>
</evidence>
<evidence type="ECO:0000259" key="5">
    <source>
        <dbReference type="PROSITE" id="PS50893"/>
    </source>
</evidence>
<dbReference type="Gene3D" id="3.40.50.300">
    <property type="entry name" value="P-loop containing nucleotide triphosphate hydrolases"/>
    <property type="match status" value="1"/>
</dbReference>
<protein>
    <submittedName>
        <fullName evidence="6">ABC transporter ATP-binding protein</fullName>
    </submittedName>
</protein>
<dbReference type="InterPro" id="IPR027417">
    <property type="entry name" value="P-loop_NTPase"/>
</dbReference>
<sequence>MLIAKSIDYYYEGATPLFLNVTFSMREGEIIGLMGKSGSGKTTFAKILAGYEQPNNGAISIKQKKGNAHPVQLIWQHPEQAVNPKWRIKKILGEAGQIDQRMLNLFKIKKEWLDRFPLQLSGGELQRVCIVRCLLANPSYIIADEMTTMLDPISQVSIWETLLQIVKERQIGMLIISHDKLLLRRLCKKILTFDQLVH</sequence>
<dbReference type="PROSITE" id="PS50893">
    <property type="entry name" value="ABC_TRANSPORTER_2"/>
    <property type="match status" value="1"/>
</dbReference>
<keyword evidence="3" id="KW-0547">Nucleotide-binding</keyword>
<dbReference type="Pfam" id="PF00005">
    <property type="entry name" value="ABC_tran"/>
    <property type="match status" value="1"/>
</dbReference>
<proteinExistence type="inferred from homology"/>
<evidence type="ECO:0000313" key="6">
    <source>
        <dbReference type="EMBL" id="MFC4401895.1"/>
    </source>
</evidence>
<dbReference type="InterPro" id="IPR050319">
    <property type="entry name" value="ABC_transp_ATP-bind"/>
</dbReference>
<gene>
    <name evidence="6" type="ORF">ACFOY7_02135</name>
</gene>
<dbReference type="PANTHER" id="PTHR43776:SF7">
    <property type="entry name" value="D,D-DIPEPTIDE TRANSPORT ATP-BINDING PROTEIN DDPF-RELATED"/>
    <property type="match status" value="1"/>
</dbReference>
<dbReference type="SUPFAM" id="SSF52540">
    <property type="entry name" value="P-loop containing nucleoside triphosphate hydrolases"/>
    <property type="match status" value="1"/>
</dbReference>
<feature type="domain" description="ABC transporter" evidence="5">
    <location>
        <begin position="2"/>
        <end position="197"/>
    </location>
</feature>
<reference evidence="7" key="1">
    <citation type="journal article" date="2019" name="Int. J. Syst. Evol. Microbiol.">
        <title>The Global Catalogue of Microorganisms (GCM) 10K type strain sequencing project: providing services to taxonomists for standard genome sequencing and annotation.</title>
        <authorList>
            <consortium name="The Broad Institute Genomics Platform"/>
            <consortium name="The Broad Institute Genome Sequencing Center for Infectious Disease"/>
            <person name="Wu L."/>
            <person name="Ma J."/>
        </authorList>
    </citation>
    <scope>NUCLEOTIDE SEQUENCE [LARGE SCALE GENOMIC DNA]</scope>
    <source>
        <strain evidence="7">CCUG 37865</strain>
    </source>
</reference>
<dbReference type="PROSITE" id="PS00211">
    <property type="entry name" value="ABC_TRANSPORTER_1"/>
    <property type="match status" value="1"/>
</dbReference>
<dbReference type="SMART" id="SM00382">
    <property type="entry name" value="AAA"/>
    <property type="match status" value="1"/>
</dbReference>
<evidence type="ECO:0000256" key="1">
    <source>
        <dbReference type="ARBA" id="ARBA00005417"/>
    </source>
</evidence>
<dbReference type="InterPro" id="IPR017871">
    <property type="entry name" value="ABC_transporter-like_CS"/>
</dbReference>
<evidence type="ECO:0000256" key="3">
    <source>
        <dbReference type="ARBA" id="ARBA00022741"/>
    </source>
</evidence>
<dbReference type="EMBL" id="JBHSDT010000002">
    <property type="protein sequence ID" value="MFC4401895.1"/>
    <property type="molecule type" value="Genomic_DNA"/>
</dbReference>
<dbReference type="InterPro" id="IPR003593">
    <property type="entry name" value="AAA+_ATPase"/>
</dbReference>